<reference evidence="11" key="2">
    <citation type="submission" date="2025-09" db="UniProtKB">
        <authorList>
            <consortium name="Ensembl"/>
        </authorList>
    </citation>
    <scope>IDENTIFICATION</scope>
</reference>
<dbReference type="Pfam" id="PF00001">
    <property type="entry name" value="7tm_1"/>
    <property type="match status" value="1"/>
</dbReference>
<feature type="domain" description="G-protein coupled receptors family 1 profile" evidence="10">
    <location>
        <begin position="88"/>
        <end position="332"/>
    </location>
</feature>
<dbReference type="Gene3D" id="1.20.1070.10">
    <property type="entry name" value="Rhodopsin 7-helix transmembrane proteins"/>
    <property type="match status" value="1"/>
</dbReference>
<protein>
    <recommendedName>
        <fullName evidence="10">G-protein coupled receptors family 1 profile domain-containing protein</fullName>
    </recommendedName>
</protein>
<feature type="transmembrane region" description="Helical" evidence="9">
    <location>
        <begin position="313"/>
        <end position="336"/>
    </location>
</feature>
<keyword evidence="4" id="KW-0297">G-protein coupled receptor</keyword>
<keyword evidence="8" id="KW-0807">Transducer</keyword>
<name>A0A668TKI2_OREAU</name>
<comment type="subcellular location">
    <subcellularLocation>
        <location evidence="1">Membrane</location>
        <topology evidence="1">Multi-pass membrane protein</topology>
    </subcellularLocation>
</comment>
<organism evidence="11 12">
    <name type="scientific">Oreochromis aureus</name>
    <name type="common">Israeli tilapia</name>
    <name type="synonym">Chromis aureus</name>
    <dbReference type="NCBI Taxonomy" id="47969"/>
    <lineage>
        <taxon>Eukaryota</taxon>
        <taxon>Metazoa</taxon>
        <taxon>Chordata</taxon>
        <taxon>Craniata</taxon>
        <taxon>Vertebrata</taxon>
        <taxon>Euteleostomi</taxon>
        <taxon>Actinopterygii</taxon>
        <taxon>Neopterygii</taxon>
        <taxon>Teleostei</taxon>
        <taxon>Neoteleostei</taxon>
        <taxon>Acanthomorphata</taxon>
        <taxon>Ovalentaria</taxon>
        <taxon>Cichlomorphae</taxon>
        <taxon>Cichliformes</taxon>
        <taxon>Cichlidae</taxon>
        <taxon>African cichlids</taxon>
        <taxon>Pseudocrenilabrinae</taxon>
        <taxon>Oreochromini</taxon>
        <taxon>Oreochromis</taxon>
    </lineage>
</organism>
<dbReference type="PROSITE" id="PS50262">
    <property type="entry name" value="G_PROTEIN_RECEP_F1_2"/>
    <property type="match status" value="1"/>
</dbReference>
<evidence type="ECO:0000256" key="7">
    <source>
        <dbReference type="ARBA" id="ARBA00023180"/>
    </source>
</evidence>
<keyword evidence="7" id="KW-0325">Glycoprotein</keyword>
<dbReference type="GO" id="GO:0005886">
    <property type="term" value="C:plasma membrane"/>
    <property type="evidence" value="ECO:0007669"/>
    <property type="project" value="TreeGrafter"/>
</dbReference>
<evidence type="ECO:0000256" key="2">
    <source>
        <dbReference type="ARBA" id="ARBA00022692"/>
    </source>
</evidence>
<evidence type="ECO:0000256" key="5">
    <source>
        <dbReference type="ARBA" id="ARBA00023136"/>
    </source>
</evidence>
<proteinExistence type="predicted"/>
<reference evidence="11" key="1">
    <citation type="submission" date="2025-08" db="UniProtKB">
        <authorList>
            <consortium name="Ensembl"/>
        </authorList>
    </citation>
    <scope>IDENTIFICATION</scope>
</reference>
<dbReference type="AlphaFoldDB" id="A0A668TKI2"/>
<gene>
    <name evidence="11" type="primary">TAAR1</name>
</gene>
<dbReference type="InterPro" id="IPR017452">
    <property type="entry name" value="GPCR_Rhodpsn_7TM"/>
</dbReference>
<dbReference type="SUPFAM" id="SSF81321">
    <property type="entry name" value="Family A G protein-coupled receptor-like"/>
    <property type="match status" value="1"/>
</dbReference>
<dbReference type="PANTHER" id="PTHR24232">
    <property type="entry name" value="G-PROTEIN COUPLED RECEPTOR"/>
    <property type="match status" value="1"/>
</dbReference>
<keyword evidence="2 9" id="KW-0812">Transmembrane</keyword>
<feature type="transmembrane region" description="Helical" evidence="9">
    <location>
        <begin position="109"/>
        <end position="129"/>
    </location>
</feature>
<dbReference type="GO" id="GO:0004930">
    <property type="term" value="F:G protein-coupled receptor activity"/>
    <property type="evidence" value="ECO:0007669"/>
    <property type="project" value="UniProtKB-KW"/>
</dbReference>
<evidence type="ECO:0000259" key="10">
    <source>
        <dbReference type="PROSITE" id="PS50262"/>
    </source>
</evidence>
<dbReference type="Proteomes" id="UP000472276">
    <property type="component" value="Unassembled WGS sequence"/>
</dbReference>
<keyword evidence="5 9" id="KW-0472">Membrane</keyword>
<accession>A0A668TKI2</accession>
<evidence type="ECO:0000256" key="4">
    <source>
        <dbReference type="ARBA" id="ARBA00023040"/>
    </source>
</evidence>
<dbReference type="Ensembl" id="ENSOABT00000027944.2">
    <property type="protein sequence ID" value="ENSOABP00000027173.2"/>
    <property type="gene ID" value="ENSOABG00000026323.1"/>
</dbReference>
<dbReference type="GO" id="GO:0035025">
    <property type="term" value="P:positive regulation of Rho protein signal transduction"/>
    <property type="evidence" value="ECO:0007669"/>
    <property type="project" value="TreeGrafter"/>
</dbReference>
<dbReference type="GO" id="GO:0007200">
    <property type="term" value="P:phospholipase C-activating G protein-coupled receptor signaling pathway"/>
    <property type="evidence" value="ECO:0007669"/>
    <property type="project" value="TreeGrafter"/>
</dbReference>
<dbReference type="PANTHER" id="PTHR24232:SF101">
    <property type="entry name" value="G-PROTEIN COUPLED RECEPTOR 35-LIKE"/>
    <property type="match status" value="1"/>
</dbReference>
<dbReference type="InterPro" id="IPR000276">
    <property type="entry name" value="GPCR_Rhodpsn"/>
</dbReference>
<feature type="transmembrane region" description="Helical" evidence="9">
    <location>
        <begin position="233"/>
        <end position="257"/>
    </location>
</feature>
<keyword evidence="3 9" id="KW-1133">Transmembrane helix</keyword>
<keyword evidence="12" id="KW-1185">Reference proteome</keyword>
<keyword evidence="6" id="KW-0675">Receptor</keyword>
<feature type="transmembrane region" description="Helical" evidence="9">
    <location>
        <begin position="76"/>
        <end position="97"/>
    </location>
</feature>
<evidence type="ECO:0000256" key="8">
    <source>
        <dbReference type="ARBA" id="ARBA00023224"/>
    </source>
</evidence>
<feature type="transmembrane region" description="Helical" evidence="9">
    <location>
        <begin position="185"/>
        <end position="205"/>
    </location>
</feature>
<dbReference type="PRINTS" id="PR00237">
    <property type="entry name" value="GPCRRHODOPSN"/>
</dbReference>
<evidence type="ECO:0000256" key="3">
    <source>
        <dbReference type="ARBA" id="ARBA00022989"/>
    </source>
</evidence>
<feature type="transmembrane region" description="Helical" evidence="9">
    <location>
        <begin position="269"/>
        <end position="293"/>
    </location>
</feature>
<evidence type="ECO:0000256" key="9">
    <source>
        <dbReference type="SAM" id="Phobius"/>
    </source>
</evidence>
<evidence type="ECO:0000313" key="11">
    <source>
        <dbReference type="Ensembl" id="ENSOABP00000027173.2"/>
    </source>
</evidence>
<evidence type="ECO:0000256" key="1">
    <source>
        <dbReference type="ARBA" id="ARBA00004141"/>
    </source>
</evidence>
<evidence type="ECO:0000256" key="6">
    <source>
        <dbReference type="ARBA" id="ARBA00023170"/>
    </source>
</evidence>
<feature type="transmembrane region" description="Helical" evidence="9">
    <location>
        <begin position="135"/>
        <end position="164"/>
    </location>
</feature>
<sequence length="346" mass="40129">MKQANSSFELRVFVTDTETCWCSSTLNHFSKLYEEEYISAGPQILNNMSANVTVCNITTIPPNCSVNCKVDYLQGLGYSTLFLLGFLINAAALYAFIAIRRSWTDIHIYMLNLNIADFSLILFLSFRIYDAFSCLPITYFCTFLMYVHFLNMYASIFTTAAISVQRYLSIRFPLRARSWKWKKQTAFAVCLVIWVFLITACIMVRKDNYPEKLWTCFERCKNIPHRTWSITSVIFIGFLIPLLIVVFCSTQIIRMFLKEADKSEEKKNIVGIVTANMIVFIVCYTPIHIVFVADLFDKPQEDWICKGTTVHKYLLWSEWIAGTNCCFDSISYYFLLKGFYSKARNS</sequence>
<evidence type="ECO:0000313" key="12">
    <source>
        <dbReference type="Proteomes" id="UP000472276"/>
    </source>
</evidence>
<dbReference type="OMA" id="NTCEVEI"/>